<keyword evidence="3" id="KW-0804">Transcription</keyword>
<keyword evidence="2 6" id="KW-0238">DNA-binding</keyword>
<feature type="compositionally biased region" description="Basic residues" evidence="4">
    <location>
        <begin position="1"/>
        <end position="10"/>
    </location>
</feature>
<keyword evidence="1" id="KW-0805">Transcription regulation</keyword>
<evidence type="ECO:0000313" key="6">
    <source>
        <dbReference type="EMBL" id="KPC52583.1"/>
    </source>
</evidence>
<name>A0A0N0GNH6_9NEIS</name>
<dbReference type="Pfam" id="PF00196">
    <property type="entry name" value="GerE"/>
    <property type="match status" value="1"/>
</dbReference>
<evidence type="ECO:0000256" key="4">
    <source>
        <dbReference type="SAM" id="MobiDB-lite"/>
    </source>
</evidence>
<dbReference type="InterPro" id="IPR036388">
    <property type="entry name" value="WH-like_DNA-bd_sf"/>
</dbReference>
<dbReference type="STRING" id="857265.WG78_12085"/>
<dbReference type="Proteomes" id="UP000037939">
    <property type="component" value="Unassembled WGS sequence"/>
</dbReference>
<accession>A0A0N0GNH6</accession>
<dbReference type="RefSeq" id="WP_053938071.1">
    <property type="nucleotide sequence ID" value="NZ_LAQT01000009.1"/>
</dbReference>
<organism evidence="6 7">
    <name type="scientific">Amantichitinum ursilacus</name>
    <dbReference type="NCBI Taxonomy" id="857265"/>
    <lineage>
        <taxon>Bacteria</taxon>
        <taxon>Pseudomonadati</taxon>
        <taxon>Pseudomonadota</taxon>
        <taxon>Betaproteobacteria</taxon>
        <taxon>Neisseriales</taxon>
        <taxon>Chitinibacteraceae</taxon>
        <taxon>Amantichitinum</taxon>
    </lineage>
</organism>
<dbReference type="PANTHER" id="PTHR44688:SF16">
    <property type="entry name" value="DNA-BINDING TRANSCRIPTIONAL ACTIVATOR DEVR_DOSR"/>
    <property type="match status" value="1"/>
</dbReference>
<dbReference type="InterPro" id="IPR000792">
    <property type="entry name" value="Tscrpt_reg_LuxR_C"/>
</dbReference>
<evidence type="ECO:0000313" key="7">
    <source>
        <dbReference type="Proteomes" id="UP000037939"/>
    </source>
</evidence>
<gene>
    <name evidence="6" type="ORF">WG78_12085</name>
</gene>
<dbReference type="Gene3D" id="1.10.10.10">
    <property type="entry name" value="Winged helix-like DNA-binding domain superfamily/Winged helix DNA-binding domain"/>
    <property type="match status" value="1"/>
</dbReference>
<dbReference type="PANTHER" id="PTHR44688">
    <property type="entry name" value="DNA-BINDING TRANSCRIPTIONAL ACTIVATOR DEVR_DOSR"/>
    <property type="match status" value="1"/>
</dbReference>
<comment type="caution">
    <text evidence="6">The sequence shown here is derived from an EMBL/GenBank/DDBJ whole genome shotgun (WGS) entry which is preliminary data.</text>
</comment>
<dbReference type="InterPro" id="IPR016032">
    <property type="entry name" value="Sig_transdc_resp-reg_C-effctor"/>
</dbReference>
<evidence type="ECO:0000256" key="2">
    <source>
        <dbReference type="ARBA" id="ARBA00023125"/>
    </source>
</evidence>
<dbReference type="GO" id="GO:0006355">
    <property type="term" value="P:regulation of DNA-templated transcription"/>
    <property type="evidence" value="ECO:0007669"/>
    <property type="project" value="InterPro"/>
</dbReference>
<protein>
    <submittedName>
        <fullName evidence="6">DNA-binding transcriptional activator BglJ</fullName>
    </submittedName>
</protein>
<dbReference type="CDD" id="cd06170">
    <property type="entry name" value="LuxR_C_like"/>
    <property type="match status" value="1"/>
</dbReference>
<dbReference type="GO" id="GO:0003677">
    <property type="term" value="F:DNA binding"/>
    <property type="evidence" value="ECO:0007669"/>
    <property type="project" value="UniProtKB-KW"/>
</dbReference>
<reference evidence="6 7" key="1">
    <citation type="submission" date="2015-07" db="EMBL/GenBank/DDBJ databases">
        <title>Draft genome sequence of the Amantichitinum ursilacus IGB-41, a new chitin-degrading bacterium.</title>
        <authorList>
            <person name="Kirstahler P."/>
            <person name="Guenther M."/>
            <person name="Grumaz C."/>
            <person name="Rupp S."/>
            <person name="Zibek S."/>
            <person name="Sohn K."/>
        </authorList>
    </citation>
    <scope>NUCLEOTIDE SEQUENCE [LARGE SCALE GENOMIC DNA]</scope>
    <source>
        <strain evidence="6 7">IGB-41</strain>
    </source>
</reference>
<sequence>MPARTIKHSPHPPSASDTPGPDHAANLAGLSPRERQVAAALYEGLSLRQIAQGSASSIETLRKQRASVYRKLGVNSLAGLRQVWAPQPSVFTRPSPH</sequence>
<dbReference type="AlphaFoldDB" id="A0A0N0GNH6"/>
<evidence type="ECO:0000256" key="1">
    <source>
        <dbReference type="ARBA" id="ARBA00023015"/>
    </source>
</evidence>
<dbReference type="OrthoDB" id="9814495at2"/>
<dbReference type="EMBL" id="LAQT01000009">
    <property type="protein sequence ID" value="KPC52583.1"/>
    <property type="molecule type" value="Genomic_DNA"/>
</dbReference>
<proteinExistence type="predicted"/>
<dbReference type="SUPFAM" id="SSF46894">
    <property type="entry name" value="C-terminal effector domain of the bipartite response regulators"/>
    <property type="match status" value="1"/>
</dbReference>
<evidence type="ECO:0000256" key="3">
    <source>
        <dbReference type="ARBA" id="ARBA00023163"/>
    </source>
</evidence>
<keyword evidence="7" id="KW-1185">Reference proteome</keyword>
<evidence type="ECO:0000259" key="5">
    <source>
        <dbReference type="SMART" id="SM00421"/>
    </source>
</evidence>
<dbReference type="SMART" id="SM00421">
    <property type="entry name" value="HTH_LUXR"/>
    <property type="match status" value="1"/>
</dbReference>
<feature type="domain" description="HTH luxR-type" evidence="5">
    <location>
        <begin position="27"/>
        <end position="84"/>
    </location>
</feature>
<feature type="region of interest" description="Disordered" evidence="4">
    <location>
        <begin position="1"/>
        <end position="27"/>
    </location>
</feature>
<dbReference type="PRINTS" id="PR00038">
    <property type="entry name" value="HTHLUXR"/>
</dbReference>